<organism evidence="4 5">
    <name type="scientific">Apilactobacillus apinorum</name>
    <dbReference type="NCBI Taxonomy" id="1218495"/>
    <lineage>
        <taxon>Bacteria</taxon>
        <taxon>Bacillati</taxon>
        <taxon>Bacillota</taxon>
        <taxon>Bacilli</taxon>
        <taxon>Lactobacillales</taxon>
        <taxon>Lactobacillaceae</taxon>
        <taxon>Apilactobacillus</taxon>
    </lineage>
</organism>
<dbReference type="PRINTS" id="PR00455">
    <property type="entry name" value="HTHTETR"/>
</dbReference>
<evidence type="ECO:0000256" key="2">
    <source>
        <dbReference type="PROSITE-ProRule" id="PRU00335"/>
    </source>
</evidence>
<keyword evidence="1 2" id="KW-0238">DNA-binding</keyword>
<dbReference type="InterPro" id="IPR001647">
    <property type="entry name" value="HTH_TetR"/>
</dbReference>
<dbReference type="EMBL" id="BAABVV010000031">
    <property type="protein sequence ID" value="GAA6114266.1"/>
    <property type="molecule type" value="Genomic_DNA"/>
</dbReference>
<evidence type="ECO:0000256" key="1">
    <source>
        <dbReference type="ARBA" id="ARBA00023125"/>
    </source>
</evidence>
<dbReference type="InterPro" id="IPR009057">
    <property type="entry name" value="Homeodomain-like_sf"/>
</dbReference>
<dbReference type="InterPro" id="IPR050624">
    <property type="entry name" value="HTH-type_Tx_Regulator"/>
</dbReference>
<accession>A0ABP9ZHJ8</accession>
<dbReference type="Proteomes" id="UP001438112">
    <property type="component" value="Unassembled WGS sequence"/>
</dbReference>
<evidence type="ECO:0000313" key="4">
    <source>
        <dbReference type="EMBL" id="GAA6114266.1"/>
    </source>
</evidence>
<reference evidence="4 5" key="1">
    <citation type="submission" date="2024-03" db="EMBL/GenBank/DDBJ databases">
        <title>Inconsistent identification of Apilactobacillus kunkeei-related strains obtained by well-developed overall genome related indices.</title>
        <authorList>
            <person name="Maeno S."/>
            <person name="Endo A."/>
        </authorList>
    </citation>
    <scope>NUCLEOTIDE SEQUENCE [LARGE SCALE GENOMIC DNA]</scope>
    <source>
        <strain evidence="4 5">20H-10</strain>
    </source>
</reference>
<dbReference type="RefSeq" id="WP_353317730.1">
    <property type="nucleotide sequence ID" value="NZ_BAABVV010000031.1"/>
</dbReference>
<dbReference type="SUPFAM" id="SSF46689">
    <property type="entry name" value="Homeodomain-like"/>
    <property type="match status" value="1"/>
</dbReference>
<dbReference type="Pfam" id="PF00440">
    <property type="entry name" value="TetR_N"/>
    <property type="match status" value="1"/>
</dbReference>
<comment type="caution">
    <text evidence="4">The sequence shown here is derived from an EMBL/GenBank/DDBJ whole genome shotgun (WGS) entry which is preliminary data.</text>
</comment>
<dbReference type="PANTHER" id="PTHR43479:SF11">
    <property type="entry name" value="ACREF_ENVCD OPERON REPRESSOR-RELATED"/>
    <property type="match status" value="1"/>
</dbReference>
<dbReference type="PANTHER" id="PTHR43479">
    <property type="entry name" value="ACREF/ENVCD OPERON REPRESSOR-RELATED"/>
    <property type="match status" value="1"/>
</dbReference>
<evidence type="ECO:0000313" key="5">
    <source>
        <dbReference type="Proteomes" id="UP001438112"/>
    </source>
</evidence>
<feature type="domain" description="HTH tetR-type" evidence="3">
    <location>
        <begin position="10"/>
        <end position="70"/>
    </location>
</feature>
<feature type="DNA-binding region" description="H-T-H motif" evidence="2">
    <location>
        <begin position="33"/>
        <end position="52"/>
    </location>
</feature>
<proteinExistence type="predicted"/>
<dbReference type="Gene3D" id="1.10.357.10">
    <property type="entry name" value="Tetracycline Repressor, domain 2"/>
    <property type="match status" value="1"/>
</dbReference>
<name>A0ABP9ZHJ8_9LACO</name>
<sequence>MNIKTANQKQQKQALIANTALKMFAETNFYDISINSIAAASGVAKGTVFNYFKTKENIFMHLLLVGYQDFFTQTISQFNENKITDLNGLKDFLLSNTEDLIDNHLTLIKLNVLRGPILEGKASMEETIQGRKYLYQIHERLATDIHNSFAEISVAMANKIFIVQSSIVSGLINLSDLDSFNQQPINNDLSDFTVSIKDDALTTFDCYLTGLFLKLKES</sequence>
<dbReference type="PROSITE" id="PS50977">
    <property type="entry name" value="HTH_TETR_2"/>
    <property type="match status" value="1"/>
</dbReference>
<evidence type="ECO:0000259" key="3">
    <source>
        <dbReference type="PROSITE" id="PS50977"/>
    </source>
</evidence>
<keyword evidence="5" id="KW-1185">Reference proteome</keyword>
<gene>
    <name evidence="4" type="ORF">AP20H10_06290</name>
</gene>
<protein>
    <submittedName>
        <fullName evidence="4">TetR/AcrR family transcriptional regulator</fullName>
    </submittedName>
</protein>